<dbReference type="Pfam" id="PF09588">
    <property type="entry name" value="YqaJ"/>
    <property type="match status" value="1"/>
</dbReference>
<organism evidence="2 3">
    <name type="scientific">Tegillarca granosa</name>
    <name type="common">Malaysian cockle</name>
    <name type="synonym">Anadara granosa</name>
    <dbReference type="NCBI Taxonomy" id="220873"/>
    <lineage>
        <taxon>Eukaryota</taxon>
        <taxon>Metazoa</taxon>
        <taxon>Spiralia</taxon>
        <taxon>Lophotrochozoa</taxon>
        <taxon>Mollusca</taxon>
        <taxon>Bivalvia</taxon>
        <taxon>Autobranchia</taxon>
        <taxon>Pteriomorphia</taxon>
        <taxon>Arcoida</taxon>
        <taxon>Arcoidea</taxon>
        <taxon>Arcidae</taxon>
        <taxon>Tegillarca</taxon>
    </lineage>
</organism>
<feature type="non-terminal residue" evidence="2">
    <location>
        <position position="585"/>
    </location>
</feature>
<feature type="domain" description="YqaJ viral recombinase" evidence="1">
    <location>
        <begin position="173"/>
        <end position="297"/>
    </location>
</feature>
<dbReference type="InterPro" id="IPR011335">
    <property type="entry name" value="Restrct_endonuc-II-like"/>
</dbReference>
<dbReference type="InterPro" id="IPR011604">
    <property type="entry name" value="PDDEXK-like_dom_sf"/>
</dbReference>
<dbReference type="CDD" id="cd22343">
    <property type="entry name" value="PDDEXK_lambda_exonuclease-like"/>
    <property type="match status" value="1"/>
</dbReference>
<proteinExistence type="predicted"/>
<reference evidence="2 3" key="1">
    <citation type="submission" date="2022-12" db="EMBL/GenBank/DDBJ databases">
        <title>Chromosome-level genome of Tegillarca granosa.</title>
        <authorList>
            <person name="Kim J."/>
        </authorList>
    </citation>
    <scope>NUCLEOTIDE SEQUENCE [LARGE SCALE GENOMIC DNA]</scope>
    <source>
        <strain evidence="2">Teg-2019</strain>
        <tissue evidence="2">Adductor muscle</tissue>
    </source>
</reference>
<name>A0ABQ9FY12_TEGGR</name>
<dbReference type="InterPro" id="IPR019080">
    <property type="entry name" value="YqaJ_viral_recombinase"/>
</dbReference>
<protein>
    <recommendedName>
        <fullName evidence="1">YqaJ viral recombinase domain-containing protein</fullName>
    </recommendedName>
</protein>
<evidence type="ECO:0000313" key="2">
    <source>
        <dbReference type="EMBL" id="KAJ8320593.1"/>
    </source>
</evidence>
<dbReference type="PANTHER" id="PTHR46609">
    <property type="entry name" value="EXONUCLEASE, PHAGE-TYPE/RECB, C-TERMINAL DOMAIN-CONTAINING PROTEIN"/>
    <property type="match status" value="1"/>
</dbReference>
<dbReference type="Proteomes" id="UP001217089">
    <property type="component" value="Unassembled WGS sequence"/>
</dbReference>
<evidence type="ECO:0000259" key="1">
    <source>
        <dbReference type="Pfam" id="PF09588"/>
    </source>
</evidence>
<dbReference type="Gene3D" id="3.90.320.10">
    <property type="match status" value="1"/>
</dbReference>
<dbReference type="InterPro" id="IPR051703">
    <property type="entry name" value="NF-kappa-B_Signaling_Reg"/>
</dbReference>
<keyword evidence="3" id="KW-1185">Reference proteome</keyword>
<dbReference type="SUPFAM" id="SSF52980">
    <property type="entry name" value="Restriction endonuclease-like"/>
    <property type="match status" value="1"/>
</dbReference>
<evidence type="ECO:0000313" key="3">
    <source>
        <dbReference type="Proteomes" id="UP001217089"/>
    </source>
</evidence>
<accession>A0ABQ9FY12</accession>
<dbReference type="EMBL" id="JARBDR010000141">
    <property type="protein sequence ID" value="KAJ8320593.1"/>
    <property type="molecule type" value="Genomic_DNA"/>
</dbReference>
<sequence length="585" mass="66232">MTGTGLRALLEDIAKTSQPETWHTPREKKIRGKVVPEIEVLSYHNSDNEREIAPKAIKSTVYNPVRGEQVDWKSKYEKLSETSSDMLILPALQNYDVPMVNTKFGKHCKGSTLSYQQPIESDCIINIYDGIDFPELPLKNFMNNNYQTVLSISQTVNVEGLTLSLQEINKFDKHRITASQVGDIYKRRKDFETLTDRLKSTRNVTTAALRRGLACEPVAVSAYSRKLGNKVNLFSCGVVVSFSAPWLAASPDRNVYNPERNPPFGLLEIKCPSTSSVLERNHSYYYQVLSQLAATGLTWCDLYIWCENDDHLETIHFDNMQWQQVKDRLDEFFFSYYLARLGFPSFDQSKILVNKLVKAHQDENFSSSTSFINMLDNITQMFFFFAIFVYMQLLLSGDIELNHGPSFIDDFVSSLSYTSSSSFMSDTFVHEDHNKCFSIVHLNVQNNENIDEAAVLLNSTIIDTASIGIPKKIKSTPHLLSLKNQISNDPIDVTNIFNENFSSQSYINDDSVPLPSSTEPLLDNISLLESDVRDILLSLDTSKAVGPNGIHPRFLKEVFGLDLNVYNIISVSEVQHIELANSDPK</sequence>
<comment type="caution">
    <text evidence="2">The sequence shown here is derived from an EMBL/GenBank/DDBJ whole genome shotgun (WGS) entry which is preliminary data.</text>
</comment>
<gene>
    <name evidence="2" type="ORF">KUTeg_002180</name>
</gene>
<dbReference type="PANTHER" id="PTHR46609:SF7">
    <property type="match status" value="1"/>
</dbReference>